<dbReference type="GO" id="GO:0016787">
    <property type="term" value="F:hydrolase activity"/>
    <property type="evidence" value="ECO:0007669"/>
    <property type="project" value="UniProtKB-KW"/>
</dbReference>
<dbReference type="InterPro" id="IPR049492">
    <property type="entry name" value="BD-FAE-like_dom"/>
</dbReference>
<dbReference type="KEGG" id="atq:GH723_04910"/>
<keyword evidence="1 3" id="KW-0378">Hydrolase</keyword>
<organism evidence="3 4">
    <name type="scientific">Actinomarinicola tropica</name>
    <dbReference type="NCBI Taxonomy" id="2789776"/>
    <lineage>
        <taxon>Bacteria</taxon>
        <taxon>Bacillati</taxon>
        <taxon>Actinomycetota</taxon>
        <taxon>Acidimicrobiia</taxon>
        <taxon>Acidimicrobiales</taxon>
        <taxon>Iamiaceae</taxon>
        <taxon>Actinomarinicola</taxon>
    </lineage>
</organism>
<accession>A0A5Q2RMR4</accession>
<feature type="domain" description="BD-FAE-like" evidence="2">
    <location>
        <begin position="56"/>
        <end position="253"/>
    </location>
</feature>
<gene>
    <name evidence="3" type="ORF">GH723_04910</name>
</gene>
<dbReference type="Gene3D" id="3.40.50.1820">
    <property type="entry name" value="alpha/beta hydrolase"/>
    <property type="match status" value="1"/>
</dbReference>
<keyword evidence="4" id="KW-1185">Reference proteome</keyword>
<dbReference type="EMBL" id="CP045851">
    <property type="protein sequence ID" value="QGG94495.1"/>
    <property type="molecule type" value="Genomic_DNA"/>
</dbReference>
<evidence type="ECO:0000259" key="2">
    <source>
        <dbReference type="Pfam" id="PF20434"/>
    </source>
</evidence>
<dbReference type="PANTHER" id="PTHR48081:SF13">
    <property type="entry name" value="ALPHA_BETA HYDROLASE"/>
    <property type="match status" value="1"/>
</dbReference>
<dbReference type="InterPro" id="IPR050300">
    <property type="entry name" value="GDXG_lipolytic_enzyme"/>
</dbReference>
<evidence type="ECO:0000256" key="1">
    <source>
        <dbReference type="ARBA" id="ARBA00022801"/>
    </source>
</evidence>
<evidence type="ECO:0000313" key="3">
    <source>
        <dbReference type="EMBL" id="QGG94495.1"/>
    </source>
</evidence>
<reference evidence="3 4" key="1">
    <citation type="submission" date="2019-11" db="EMBL/GenBank/DDBJ databases">
        <authorList>
            <person name="He Y."/>
        </authorList>
    </citation>
    <scope>NUCLEOTIDE SEQUENCE [LARGE SCALE GENOMIC DNA]</scope>
    <source>
        <strain evidence="3 4">SCSIO 58843</strain>
    </source>
</reference>
<sequence length="316" mass="33461">MRLGRRSPVTSDTASWETARRVRHAPTGGSHVTEGRVQIETDVVFGVGGGRDLRCDVYTPPGGAERAPAVILVHGGAWRQGDRTQLRGYGILLGSEGYVCIAPEYRLTPEAPWPAQIHDVKAAIRWVRAHADRLGIDPERIAIEGNSAGAHLALLAAGTQDVAAFEGEGGNPGVSTHVAAALAIYPPTLFSAGPRERGAVPLLALTEEGDDEVARLAGPLSHVTADFPPTMLIHGTADETVPPLASIRMYEALVEAKVPVELHMYADQPHAFDAQPAFGRQCAAEMLLFLDRYLVPGNDESAAEVIAAVDAAPDVG</sequence>
<dbReference type="Proteomes" id="UP000334019">
    <property type="component" value="Chromosome"/>
</dbReference>
<protein>
    <submittedName>
        <fullName evidence="3">Alpha/beta hydrolase fold domain-containing protein</fullName>
    </submittedName>
</protein>
<dbReference type="InterPro" id="IPR029058">
    <property type="entry name" value="AB_hydrolase_fold"/>
</dbReference>
<name>A0A5Q2RMR4_9ACTN</name>
<dbReference type="PANTHER" id="PTHR48081">
    <property type="entry name" value="AB HYDROLASE SUPERFAMILY PROTEIN C4A8.06C"/>
    <property type="match status" value="1"/>
</dbReference>
<proteinExistence type="predicted"/>
<dbReference type="Pfam" id="PF20434">
    <property type="entry name" value="BD-FAE"/>
    <property type="match status" value="1"/>
</dbReference>
<evidence type="ECO:0000313" key="4">
    <source>
        <dbReference type="Proteomes" id="UP000334019"/>
    </source>
</evidence>
<dbReference type="SUPFAM" id="SSF53474">
    <property type="entry name" value="alpha/beta-Hydrolases"/>
    <property type="match status" value="1"/>
</dbReference>
<dbReference type="AlphaFoldDB" id="A0A5Q2RMR4"/>